<organism evidence="11 12">
    <name type="scientific">Phocoena sinus</name>
    <name type="common">Vaquita</name>
    <dbReference type="NCBI Taxonomy" id="42100"/>
    <lineage>
        <taxon>Eukaryota</taxon>
        <taxon>Metazoa</taxon>
        <taxon>Chordata</taxon>
        <taxon>Craniata</taxon>
        <taxon>Vertebrata</taxon>
        <taxon>Euteleostomi</taxon>
        <taxon>Mammalia</taxon>
        <taxon>Eutheria</taxon>
        <taxon>Laurasiatheria</taxon>
        <taxon>Artiodactyla</taxon>
        <taxon>Whippomorpha</taxon>
        <taxon>Cetacea</taxon>
        <taxon>Odontoceti</taxon>
        <taxon>Phocoenidae</taxon>
        <taxon>Phocoena</taxon>
    </lineage>
</organism>
<evidence type="ECO:0000256" key="1">
    <source>
        <dbReference type="ARBA" id="ARBA00010935"/>
    </source>
</evidence>
<dbReference type="Pfam" id="PF25062">
    <property type="entry name" value="ARM_TT21_N"/>
    <property type="match status" value="1"/>
</dbReference>
<dbReference type="PANTHER" id="PTHR14699">
    <property type="entry name" value="STI2 PROTEIN-RELATED"/>
    <property type="match status" value="1"/>
</dbReference>
<evidence type="ECO:0000259" key="9">
    <source>
        <dbReference type="Pfam" id="PF25064"/>
    </source>
</evidence>
<dbReference type="InterPro" id="IPR056835">
    <property type="entry name" value="ARM_TT21_5th"/>
</dbReference>
<gene>
    <name evidence="11" type="primary">TTC21A</name>
</gene>
<evidence type="ECO:0000256" key="3">
    <source>
        <dbReference type="ARBA" id="ARBA00022803"/>
    </source>
</evidence>
<dbReference type="InterPro" id="IPR056834">
    <property type="entry name" value="ARM_TT21_C"/>
</dbReference>
<dbReference type="Pfam" id="PF25063">
    <property type="entry name" value="ARM_TT21_C"/>
    <property type="match status" value="1"/>
</dbReference>
<feature type="repeat" description="TPR" evidence="4">
    <location>
        <begin position="762"/>
        <end position="795"/>
    </location>
</feature>
<reference evidence="11" key="3">
    <citation type="submission" date="2025-09" db="UniProtKB">
        <authorList>
            <consortium name="Ensembl"/>
        </authorList>
    </citation>
    <scope>IDENTIFICATION</scope>
</reference>
<evidence type="ECO:0000313" key="12">
    <source>
        <dbReference type="Proteomes" id="UP000694554"/>
    </source>
</evidence>
<dbReference type="SMART" id="SM00028">
    <property type="entry name" value="TPR"/>
    <property type="match status" value="14"/>
</dbReference>
<accession>A0A8C9BRQ7</accession>
<evidence type="ECO:0000259" key="7">
    <source>
        <dbReference type="Pfam" id="PF25062"/>
    </source>
</evidence>
<keyword evidence="3 4" id="KW-0802">TPR repeat</keyword>
<feature type="coiled-coil region" evidence="5">
    <location>
        <begin position="377"/>
        <end position="404"/>
    </location>
</feature>
<feature type="domain" description="Tetratricopeptide repeat protein 21A/21B C-terminal ARM" evidence="8">
    <location>
        <begin position="1107"/>
        <end position="1315"/>
    </location>
</feature>
<dbReference type="Pfam" id="PF25068">
    <property type="entry name" value="ARM_TT21_4th"/>
    <property type="match status" value="1"/>
</dbReference>
<evidence type="ECO:0000256" key="5">
    <source>
        <dbReference type="SAM" id="Coils"/>
    </source>
</evidence>
<evidence type="ECO:0000259" key="8">
    <source>
        <dbReference type="Pfam" id="PF25063"/>
    </source>
</evidence>
<dbReference type="InterPro" id="IPR056836">
    <property type="entry name" value="ARM_TT21_4th"/>
</dbReference>
<evidence type="ECO:0000313" key="11">
    <source>
        <dbReference type="Ensembl" id="ENSPSNP00000014076.1"/>
    </source>
</evidence>
<feature type="domain" description="Tetratricopeptide repeat protein 21A/21B fourth ARM" evidence="10">
    <location>
        <begin position="764"/>
        <end position="916"/>
    </location>
</feature>
<evidence type="ECO:0000259" key="10">
    <source>
        <dbReference type="Pfam" id="PF25068"/>
    </source>
</evidence>
<feature type="domain" description="Tetratricopeptide repeat protein 21A/21B fifth ARM repeats" evidence="9">
    <location>
        <begin position="957"/>
        <end position="1073"/>
    </location>
</feature>
<reference evidence="11" key="1">
    <citation type="submission" date="2019-08" db="EMBL/GenBank/DDBJ databases">
        <title>Phocoena sinus (Vaquita) genome, mPhoSin1, primary haplotype.</title>
        <authorList>
            <person name="Morin P."/>
            <person name="Mountcastle J."/>
            <person name="Fungtammasan C."/>
            <person name="Rhie A."/>
            <person name="Rojas-Bracho L."/>
            <person name="Smith C.R."/>
            <person name="Taylor B.L."/>
            <person name="Gulland F.M.D."/>
            <person name="Musser W."/>
            <person name="Houck M."/>
            <person name="Haase B."/>
            <person name="Paez S."/>
            <person name="Howe K."/>
            <person name="Torrance J."/>
            <person name="Formenti G."/>
            <person name="Phillippy A."/>
            <person name="Ryder O."/>
            <person name="Jarvis E.D."/>
            <person name="Fedrigo O."/>
        </authorList>
    </citation>
    <scope>NUCLEOTIDE SEQUENCE [LARGE SCALE GENOMIC DNA]</scope>
</reference>
<sequence length="1320" mass="150146">MSINDSSLMAGIIYYSQEKYFRHVQQAAAVGLEKFSSDPVLQFFKAYGVLREERIQDAISSLESIQNHPDVSLCSVMALIYAHKCCETIDRDAIQELESSLKEIRKTASGTALYYAGLFLWLMGRHDKAKEYIDRTLKVSSSSREGYVLRGWVDLSSDKPHTVKKSIKYLEHGIQDTKDVLGLMGKATYFMMLQNYSGALEVVNQITVAWGSFLPALVLKMRLFLARQDWERTVEMGHRILEKDESNIDACQILAVHELAREGNITTVSSFKTQKAAERVRNLIKALETREPQNPSLHLKKILVVGRLSGRHQAILQLVCSFLERTFMATSSYAHVATELGYLFILQDQVKEASLWYSEAMKLDESSMAALTGVIWCQILDGHLEEAEHQLEFLKEVQQSLGKSEVLVFLQALLASKKHKGEQEAAALLKEAAELHFSSTQALPLSTEYFERLDPLFLVCIAKEYLVFCPKQPRSPGQIVSPLLKQVSVILNPVVKAAPALIDPLYLMAQVKYLSELENAQSTLQRCLELDPTSVDAYLLMSQIYLAQGNFAMCFHCLELGVSYNFQVRDHPLYHFIKARALNKSGDYPEAIKALKMIIKLPILKMEESKKFHGPSVRPSERVSILLELADALRMNGELHEATKVMQDTINEFSGTPEEIRITIANVDLALSKGNVDLALSILRNITPKQPCYTEAKEKMASIYLQTRKDVHLYIGCYRELCEHLPGPHTSLLLGDAFMNIQEPEKALEVYDEAYRKNPHDASLISRIGQAYVKTHQYTKAINYYEAAQKISGQDFLCCDLAELLLKLKKFNKAEKVLKQALDHDFVKDIPSLMNDVRCLLLLAKVYKSHKKEDVMDTLNKAMDLQSRILKRVPLEQPEMIPSQKQLAASICIHFGEYYLAEKEYAKAVQSYKDALSYSPIDNKVVLELARLYLLQGHLDLCEQHCAILLQTEKNHETASVMMADLMFRKQKYEAAINLYHQVLEKAPDNFPVLNKLIDLLRRSGKLEDAPAFFELAKKVSSRVPLEPGFNYCRGIYCWHMGQPNEALKFLNKARKDSTWGQSATYYMVQICLNPDNEIVGGEAFENLVTESNSTDRKELEQHGVRTAEKLLREFYPHSAWGQTQLRLLQSLCLLATREKANVEAALGTFTEMAQAEKDSIPALLAMAQAYSLLKQVPKARTQLKRLAKVPWTLAEAEDLEKSWLLLADIYCQGSKFDLASELLRRCMQYNKSCCKAYEYMGFIMEREQSYKDAATNYELAWKYSHHANPASGFKLAFNYLKDKRFVEAIEVCHDVLKEHPNYPRIREEILEKAQGSLRP</sequence>
<evidence type="ECO:0000256" key="2">
    <source>
        <dbReference type="ARBA" id="ARBA00022737"/>
    </source>
</evidence>
<comment type="similarity">
    <text evidence="1">Belongs to the TTC21 family.</text>
</comment>
<name>A0A8C9BRQ7_PHOSS</name>
<protein>
    <submittedName>
        <fullName evidence="11">Tetratricopeptide repeat domain 21A</fullName>
    </submittedName>
</protein>
<dbReference type="FunFam" id="1.25.40.10:FF:000775">
    <property type="entry name" value="Tetratricopeptide repeat domain 21A"/>
    <property type="match status" value="1"/>
</dbReference>
<dbReference type="InterPro" id="IPR056832">
    <property type="entry name" value="ARM_TT21_2nd"/>
</dbReference>
<dbReference type="InterPro" id="IPR040364">
    <property type="entry name" value="TTC21A/TTC21B"/>
</dbReference>
<keyword evidence="2" id="KW-0677">Repeat</keyword>
<dbReference type="GO" id="GO:0030991">
    <property type="term" value="C:intraciliary transport particle A"/>
    <property type="evidence" value="ECO:0007669"/>
    <property type="project" value="TreeGrafter"/>
</dbReference>
<dbReference type="Proteomes" id="UP000694554">
    <property type="component" value="Chromosome 11"/>
</dbReference>
<dbReference type="FunFam" id="1.25.40.10:FF:000803">
    <property type="entry name" value="Tetratricopeptide repeat domain 21A"/>
    <property type="match status" value="1"/>
</dbReference>
<dbReference type="InterPro" id="IPR011990">
    <property type="entry name" value="TPR-like_helical_dom_sf"/>
</dbReference>
<dbReference type="GO" id="GO:0030317">
    <property type="term" value="P:flagellated sperm motility"/>
    <property type="evidence" value="ECO:0007669"/>
    <property type="project" value="Ensembl"/>
</dbReference>
<dbReference type="InterPro" id="IPR056833">
    <property type="entry name" value="ARM_TT21_N"/>
</dbReference>
<feature type="repeat" description="TPR" evidence="4">
    <location>
        <begin position="334"/>
        <end position="367"/>
    </location>
</feature>
<dbReference type="Gene3D" id="1.25.40.10">
    <property type="entry name" value="Tetratricopeptide repeat domain"/>
    <property type="match status" value="5"/>
</dbReference>
<feature type="domain" description="Tetratricopeptide repeat protein 21A/21B N-terminal ARM repeat" evidence="7">
    <location>
        <begin position="12"/>
        <end position="233"/>
    </location>
</feature>
<keyword evidence="12" id="KW-1185">Reference proteome</keyword>
<dbReference type="SUPFAM" id="SSF48452">
    <property type="entry name" value="TPR-like"/>
    <property type="match status" value="5"/>
</dbReference>
<feature type="repeat" description="TPR" evidence="4">
    <location>
        <begin position="889"/>
        <end position="922"/>
    </location>
</feature>
<dbReference type="PANTHER" id="PTHR14699:SF2">
    <property type="entry name" value="TETRATRICOPEPTIDE REPEAT PROTEIN 21A"/>
    <property type="match status" value="1"/>
</dbReference>
<feature type="domain" description="Tetratricopeptide repeat protein 21A/21B second ARM" evidence="6">
    <location>
        <begin position="279"/>
        <end position="549"/>
    </location>
</feature>
<dbReference type="FunFam" id="1.25.40.10:FF:001709">
    <property type="entry name" value="Tetratricopeptide repeat domain 21A"/>
    <property type="match status" value="1"/>
</dbReference>
<dbReference type="GO" id="GO:0035721">
    <property type="term" value="P:intraciliary retrograde transport"/>
    <property type="evidence" value="ECO:0007669"/>
    <property type="project" value="TreeGrafter"/>
</dbReference>
<dbReference type="Pfam" id="PF25064">
    <property type="entry name" value="ARM_TT21_5th"/>
    <property type="match status" value="1"/>
</dbReference>
<dbReference type="Ensembl" id="ENSPSNT00000015913.1">
    <property type="protein sequence ID" value="ENSPSNP00000014076.1"/>
    <property type="gene ID" value="ENSPSNG00000010388.1"/>
</dbReference>
<dbReference type="PROSITE" id="PS50005">
    <property type="entry name" value="TPR"/>
    <property type="match status" value="5"/>
</dbReference>
<dbReference type="GO" id="GO:0005929">
    <property type="term" value="C:cilium"/>
    <property type="evidence" value="ECO:0007669"/>
    <property type="project" value="GOC"/>
</dbReference>
<dbReference type="Pfam" id="PF25058">
    <property type="entry name" value="ARM_TT21"/>
    <property type="match status" value="1"/>
</dbReference>
<feature type="repeat" description="TPR" evidence="4">
    <location>
        <begin position="728"/>
        <end position="761"/>
    </location>
</feature>
<evidence type="ECO:0000259" key="6">
    <source>
        <dbReference type="Pfam" id="PF25060"/>
    </source>
</evidence>
<dbReference type="GeneTree" id="ENSGT00390000005979"/>
<dbReference type="InterPro" id="IPR019734">
    <property type="entry name" value="TPR_rpt"/>
</dbReference>
<reference evidence="11" key="2">
    <citation type="submission" date="2025-08" db="UniProtKB">
        <authorList>
            <consortium name="Ensembl"/>
        </authorList>
    </citation>
    <scope>IDENTIFICATION</scope>
</reference>
<dbReference type="GO" id="GO:0007286">
    <property type="term" value="P:spermatid development"/>
    <property type="evidence" value="ECO:0007669"/>
    <property type="project" value="Ensembl"/>
</dbReference>
<evidence type="ECO:0000256" key="4">
    <source>
        <dbReference type="PROSITE-ProRule" id="PRU00339"/>
    </source>
</evidence>
<dbReference type="FunFam" id="1.25.40.10:FF:000245">
    <property type="entry name" value="Tetratricopeptide repeat domain 21B"/>
    <property type="match status" value="1"/>
</dbReference>
<feature type="repeat" description="TPR" evidence="4">
    <location>
        <begin position="957"/>
        <end position="990"/>
    </location>
</feature>
<dbReference type="GO" id="GO:0061512">
    <property type="term" value="P:protein localization to cilium"/>
    <property type="evidence" value="ECO:0007669"/>
    <property type="project" value="TreeGrafter"/>
</dbReference>
<proteinExistence type="inferred from homology"/>
<keyword evidence="5" id="KW-0175">Coiled coil</keyword>
<dbReference type="FunFam" id="1.25.40.10:FF:000279">
    <property type="entry name" value="Tetratricopeptide repeat domain 21A"/>
    <property type="match status" value="1"/>
</dbReference>
<dbReference type="Pfam" id="PF25060">
    <property type="entry name" value="ARM_TT21_2nd"/>
    <property type="match status" value="1"/>
</dbReference>